<dbReference type="Pfam" id="PF10110">
    <property type="entry name" value="GPDPase_memb"/>
    <property type="match status" value="1"/>
</dbReference>
<feature type="transmembrane region" description="Helical" evidence="2">
    <location>
        <begin position="110"/>
        <end position="140"/>
    </location>
</feature>
<dbReference type="Proteomes" id="UP001225356">
    <property type="component" value="Unassembled WGS sequence"/>
</dbReference>
<keyword evidence="2" id="KW-1133">Transmembrane helix</keyword>
<feature type="transmembrane region" description="Helical" evidence="2">
    <location>
        <begin position="333"/>
        <end position="357"/>
    </location>
</feature>
<name>A0ABT9QK61_9ACTN</name>
<feature type="transmembrane region" description="Helical" evidence="2">
    <location>
        <begin position="243"/>
        <end position="268"/>
    </location>
</feature>
<organism evidence="4 5">
    <name type="scientific">Streptosporangium lutulentum</name>
    <dbReference type="NCBI Taxonomy" id="1461250"/>
    <lineage>
        <taxon>Bacteria</taxon>
        <taxon>Bacillati</taxon>
        <taxon>Actinomycetota</taxon>
        <taxon>Actinomycetes</taxon>
        <taxon>Streptosporangiales</taxon>
        <taxon>Streptosporangiaceae</taxon>
        <taxon>Streptosporangium</taxon>
    </lineage>
</organism>
<evidence type="ECO:0000313" key="5">
    <source>
        <dbReference type="Proteomes" id="UP001225356"/>
    </source>
</evidence>
<sequence length="421" mass="43870">MSDGHGSTPGTPSGWAPNQPPPYSDTPGSPWTAPGSGPDAPPPGGPRDPGQAPDRQDPSHRLDPYDPRPPYGDHRPPPATRPGIVPLRPLGLGDILDGAIQLIRSDPKTVLGLSAIAAALGAIPVAIGQALVLGSLVPVLRDPSAETPDPGFLSQYGTSLFSYTVQFVAVVLLSGLLTGILGRAFFGGRMTAGDARRLVRSRAPALAGLAAVGVLLLLAPLFLLAGLLVTLDATGAVGALLNMLAVLGFLAYACLVITRLAFAAPVAVMERRGVADSLRRSWYLVTGGFWRTFGVLLLTLAITVLISNVLAFPFTLAGVFIGFFTEISTASQIAVAVLIAVGGIVGTMITYPFQAAVNGLLYADRRMRAEAFDLVLLTEAIEQRHQGRARASAGEAWDPSTAPGDPARSEHFGQGSPWSRS</sequence>
<feature type="region of interest" description="Disordered" evidence="1">
    <location>
        <begin position="1"/>
        <end position="86"/>
    </location>
</feature>
<accession>A0ABT9QK61</accession>
<feature type="transmembrane region" description="Helical" evidence="2">
    <location>
        <begin position="289"/>
        <end position="321"/>
    </location>
</feature>
<feature type="transmembrane region" description="Helical" evidence="2">
    <location>
        <begin position="206"/>
        <end position="231"/>
    </location>
</feature>
<gene>
    <name evidence="4" type="ORF">J2853_005650</name>
</gene>
<dbReference type="EMBL" id="JAUSQU010000001">
    <property type="protein sequence ID" value="MDP9846439.1"/>
    <property type="molecule type" value="Genomic_DNA"/>
</dbReference>
<proteinExistence type="predicted"/>
<keyword evidence="2" id="KW-0812">Transmembrane</keyword>
<comment type="caution">
    <text evidence="4">The sequence shown here is derived from an EMBL/GenBank/DDBJ whole genome shotgun (WGS) entry which is preliminary data.</text>
</comment>
<feature type="transmembrane region" description="Helical" evidence="2">
    <location>
        <begin position="160"/>
        <end position="186"/>
    </location>
</feature>
<reference evidence="4 5" key="1">
    <citation type="submission" date="2023-07" db="EMBL/GenBank/DDBJ databases">
        <title>Sequencing the genomes of 1000 actinobacteria strains.</title>
        <authorList>
            <person name="Klenk H.-P."/>
        </authorList>
    </citation>
    <scope>NUCLEOTIDE SEQUENCE [LARGE SCALE GENOMIC DNA]</scope>
    <source>
        <strain evidence="4 5">DSM 46740</strain>
    </source>
</reference>
<evidence type="ECO:0000256" key="2">
    <source>
        <dbReference type="SAM" id="Phobius"/>
    </source>
</evidence>
<keyword evidence="5" id="KW-1185">Reference proteome</keyword>
<evidence type="ECO:0000259" key="3">
    <source>
        <dbReference type="Pfam" id="PF10110"/>
    </source>
</evidence>
<keyword evidence="2" id="KW-0472">Membrane</keyword>
<feature type="domain" description="Glycerophosphoryl diester phosphodiesterase membrane" evidence="3">
    <location>
        <begin position="242"/>
        <end position="349"/>
    </location>
</feature>
<evidence type="ECO:0000313" key="4">
    <source>
        <dbReference type="EMBL" id="MDP9846439.1"/>
    </source>
</evidence>
<dbReference type="InterPro" id="IPR018476">
    <property type="entry name" value="GlyceroP-diester-Pdiesterase_M"/>
</dbReference>
<feature type="compositionally biased region" description="Basic and acidic residues" evidence="1">
    <location>
        <begin position="54"/>
        <end position="76"/>
    </location>
</feature>
<dbReference type="RefSeq" id="WP_307562926.1">
    <property type="nucleotide sequence ID" value="NZ_JAUSQU010000001.1"/>
</dbReference>
<feature type="region of interest" description="Disordered" evidence="1">
    <location>
        <begin position="388"/>
        <end position="421"/>
    </location>
</feature>
<protein>
    <recommendedName>
        <fullName evidence="3">Glycerophosphoryl diester phosphodiesterase membrane domain-containing protein</fullName>
    </recommendedName>
</protein>
<evidence type="ECO:0000256" key="1">
    <source>
        <dbReference type="SAM" id="MobiDB-lite"/>
    </source>
</evidence>